<reference evidence="1 2" key="1">
    <citation type="submission" date="2018-08" db="EMBL/GenBank/DDBJ databases">
        <title>Muricauda nanhaiensis sp. nov., isolated from seawater of the South China Sea.</title>
        <authorList>
            <person name="Dang Y."/>
        </authorList>
    </citation>
    <scope>NUCLEOTIDE SEQUENCE [LARGE SCALE GENOMIC DNA]</scope>
    <source>
        <strain evidence="1 2">SM1704</strain>
    </source>
</reference>
<organism evidence="1 2">
    <name type="scientific">Flagellimonas nanhaiensis</name>
    <dbReference type="NCBI Taxonomy" id="2292706"/>
    <lineage>
        <taxon>Bacteria</taxon>
        <taxon>Pseudomonadati</taxon>
        <taxon>Bacteroidota</taxon>
        <taxon>Flavobacteriia</taxon>
        <taxon>Flavobacteriales</taxon>
        <taxon>Flavobacteriaceae</taxon>
        <taxon>Flagellimonas</taxon>
    </lineage>
</organism>
<protein>
    <submittedName>
        <fullName evidence="1">Uncharacterized protein</fullName>
    </submittedName>
</protein>
<accession>A0A371JUR7</accession>
<dbReference type="AlphaFoldDB" id="A0A371JUR7"/>
<sequence length="181" mass="20566">MAQSNIETLDIYEESKKIGLVSYLTLIQHYAPQAVIYADKNIQDATAVDEVNKSYIFLTIGFNSLINQLSADMNQKNSPSRYKKLNTYLKDRNGNKKIENYYTLLELIEFHFMKLYYMNDGSSTQKIVGPDEALAFVGGVPYTIYKDFKAVNTAKVAALTTLLKELRLKSLSEILPKKGKE</sequence>
<proteinExistence type="predicted"/>
<gene>
    <name evidence="1" type="ORF">DX873_05040</name>
</gene>
<evidence type="ECO:0000313" key="2">
    <source>
        <dbReference type="Proteomes" id="UP000261828"/>
    </source>
</evidence>
<dbReference type="Proteomes" id="UP000261828">
    <property type="component" value="Unassembled WGS sequence"/>
</dbReference>
<name>A0A371JUR7_9FLAO</name>
<keyword evidence="2" id="KW-1185">Reference proteome</keyword>
<comment type="caution">
    <text evidence="1">The sequence shown here is derived from an EMBL/GenBank/DDBJ whole genome shotgun (WGS) entry which is preliminary data.</text>
</comment>
<evidence type="ECO:0000313" key="1">
    <source>
        <dbReference type="EMBL" id="RDY61526.1"/>
    </source>
</evidence>
<dbReference type="EMBL" id="QTJX01000001">
    <property type="protein sequence ID" value="RDY61526.1"/>
    <property type="molecule type" value="Genomic_DNA"/>
</dbReference>